<feature type="transmembrane region" description="Helical" evidence="6">
    <location>
        <begin position="34"/>
        <end position="60"/>
    </location>
</feature>
<gene>
    <name evidence="7" type="ORF">HC235_07510</name>
</gene>
<keyword evidence="3 6" id="KW-0812">Transmembrane</keyword>
<dbReference type="Pfam" id="PF01940">
    <property type="entry name" value="DUF92"/>
    <property type="match status" value="1"/>
</dbReference>
<comment type="caution">
    <text evidence="7">The sequence shown here is derived from an EMBL/GenBank/DDBJ whole genome shotgun (WGS) entry which is preliminary data.</text>
</comment>
<feature type="transmembrane region" description="Helical" evidence="6">
    <location>
        <begin position="155"/>
        <end position="177"/>
    </location>
</feature>
<evidence type="ECO:0000313" key="8">
    <source>
        <dbReference type="Proteomes" id="UP000554766"/>
    </source>
</evidence>
<dbReference type="Proteomes" id="UP000554766">
    <property type="component" value="Unassembled WGS sequence"/>
</dbReference>
<sequence>MDLYLFIVPSIVALAAVALKKSYLTLRGATSAVFVGSAVAVADVRLFALLAVFFITSSAFTKLRGEWKRRMGLKDVSGRSLRQVVGVGAPIALFAVLYIATGDPKMVGAAATAVAVATADTWASEIGVAYGGVPRHVLAPWRRLPPGVSGGVTPIGVAASALGAAFIAILSAVLGVAKAPILVALLGYLGELLDSVLGATLQIKYLCKDTVTEAPATGCVKRGFLTNESVNLISGLVMGFVYTLLS</sequence>
<keyword evidence="4 6" id="KW-1133">Transmembrane helix</keyword>
<dbReference type="GeneID" id="5054761"/>
<dbReference type="InterPro" id="IPR002794">
    <property type="entry name" value="DUF92_TMEM19"/>
</dbReference>
<evidence type="ECO:0000256" key="3">
    <source>
        <dbReference type="ARBA" id="ARBA00022692"/>
    </source>
</evidence>
<dbReference type="GO" id="GO:0016020">
    <property type="term" value="C:membrane"/>
    <property type="evidence" value="ECO:0007669"/>
    <property type="project" value="UniProtKB-SubCell"/>
</dbReference>
<dbReference type="RefSeq" id="WP_011899705.1">
    <property type="nucleotide sequence ID" value="NZ_JAAVJF010000003.1"/>
</dbReference>
<dbReference type="AlphaFoldDB" id="A0A7L4PAS4"/>
<dbReference type="PANTHER" id="PTHR13353">
    <property type="entry name" value="TRANSMEMBRANE PROTEIN 19"/>
    <property type="match status" value="1"/>
</dbReference>
<evidence type="ECO:0000256" key="1">
    <source>
        <dbReference type="ARBA" id="ARBA00004141"/>
    </source>
</evidence>
<evidence type="ECO:0000313" key="7">
    <source>
        <dbReference type="EMBL" id="NYR15783.1"/>
    </source>
</evidence>
<organism evidence="7 8">
    <name type="scientific">Pyrobaculum arsenaticum</name>
    <dbReference type="NCBI Taxonomy" id="121277"/>
    <lineage>
        <taxon>Archaea</taxon>
        <taxon>Thermoproteota</taxon>
        <taxon>Thermoprotei</taxon>
        <taxon>Thermoproteales</taxon>
        <taxon>Thermoproteaceae</taxon>
        <taxon>Pyrobaculum</taxon>
    </lineage>
</organism>
<protein>
    <submittedName>
        <fullName evidence="7">DUF92 domain-containing protein</fullName>
    </submittedName>
</protein>
<feature type="transmembrane region" description="Helical" evidence="6">
    <location>
        <begin position="81"/>
        <end position="100"/>
    </location>
</feature>
<evidence type="ECO:0000256" key="4">
    <source>
        <dbReference type="ARBA" id="ARBA00022989"/>
    </source>
</evidence>
<evidence type="ECO:0000256" key="6">
    <source>
        <dbReference type="SAM" id="Phobius"/>
    </source>
</evidence>
<keyword evidence="8" id="KW-1185">Reference proteome</keyword>
<evidence type="ECO:0000256" key="2">
    <source>
        <dbReference type="ARBA" id="ARBA00009012"/>
    </source>
</evidence>
<dbReference type="OMA" id="VATADTW"/>
<evidence type="ECO:0000256" key="5">
    <source>
        <dbReference type="ARBA" id="ARBA00023136"/>
    </source>
</evidence>
<accession>A0A7L4PAS4</accession>
<comment type="subcellular location">
    <subcellularLocation>
        <location evidence="1">Membrane</location>
        <topology evidence="1">Multi-pass membrane protein</topology>
    </subcellularLocation>
</comment>
<comment type="similarity">
    <text evidence="2">Belongs to the TMEM19 family.</text>
</comment>
<dbReference type="PANTHER" id="PTHR13353:SF5">
    <property type="entry name" value="TRANSMEMBRANE PROTEIN 19"/>
    <property type="match status" value="1"/>
</dbReference>
<reference evidence="7 8" key="1">
    <citation type="journal article" date="2020" name="Nat. Commun.">
        <title>The structures of two archaeal type IV pili illuminate evolutionary relationships.</title>
        <authorList>
            <person name="Wang F."/>
            <person name="Baquero D.P."/>
            <person name="Su Z."/>
            <person name="Beltran L.C."/>
            <person name="Prangishvili D."/>
            <person name="Krupovic M."/>
            <person name="Egelman E.H."/>
        </authorList>
    </citation>
    <scope>NUCLEOTIDE SEQUENCE [LARGE SCALE GENOMIC DNA]</scope>
    <source>
        <strain evidence="7 8">2GA</strain>
    </source>
</reference>
<name>A0A7L4PAS4_9CREN</name>
<proteinExistence type="inferred from homology"/>
<dbReference type="EMBL" id="JAAVJF010000003">
    <property type="protein sequence ID" value="NYR15783.1"/>
    <property type="molecule type" value="Genomic_DNA"/>
</dbReference>
<keyword evidence="5 6" id="KW-0472">Membrane</keyword>